<evidence type="ECO:0000313" key="2">
    <source>
        <dbReference type="Proteomes" id="UP000319094"/>
    </source>
</evidence>
<dbReference type="RefSeq" id="WP_342777243.1">
    <property type="nucleotide sequence ID" value="NZ_BAAAUY010000010.1"/>
</dbReference>
<evidence type="ECO:0008006" key="3">
    <source>
        <dbReference type="Google" id="ProtNLM"/>
    </source>
</evidence>
<organism evidence="1 2">
    <name type="scientific">Leucobacter komagatae</name>
    <dbReference type="NCBI Taxonomy" id="55969"/>
    <lineage>
        <taxon>Bacteria</taxon>
        <taxon>Bacillati</taxon>
        <taxon>Actinomycetota</taxon>
        <taxon>Actinomycetes</taxon>
        <taxon>Micrococcales</taxon>
        <taxon>Microbacteriaceae</taxon>
        <taxon>Leucobacter</taxon>
    </lineage>
</organism>
<sequence length="213" mass="23516">MNLVGVIDERVGGAVDAWLAWVPKWEPAGYRARSRICRRCTGSPVLIASGIPEGTPHQVTHALVSRIQRIVDRLVDEYTAEHLPMLHAELGGADLWRVGGYDPAAGLDPEYDGLDPDPEPTEASQPFLFTMAGLAAEVQPEPPLPRPPLSAEEKEQLRREINLADLRAADVGNEVCFSLMAHRPRIEAAIDRFVEPQVRAVLDELSRHLEPPM</sequence>
<accession>A0A542Y5V7</accession>
<name>A0A542Y5V7_9MICO</name>
<protein>
    <recommendedName>
        <fullName evidence="3">Spermidine/putrescine ABC transporter substrate-binding protein</fullName>
    </recommendedName>
</protein>
<evidence type="ECO:0000313" key="1">
    <source>
        <dbReference type="EMBL" id="TQL43446.1"/>
    </source>
</evidence>
<dbReference type="AlphaFoldDB" id="A0A542Y5V7"/>
<comment type="caution">
    <text evidence="1">The sequence shown here is derived from an EMBL/GenBank/DDBJ whole genome shotgun (WGS) entry which is preliminary data.</text>
</comment>
<dbReference type="Proteomes" id="UP000319094">
    <property type="component" value="Unassembled WGS sequence"/>
</dbReference>
<proteinExistence type="predicted"/>
<dbReference type="EMBL" id="VFON01000001">
    <property type="protein sequence ID" value="TQL43446.1"/>
    <property type="molecule type" value="Genomic_DNA"/>
</dbReference>
<dbReference type="STRING" id="55969.SD72_12110"/>
<reference evidence="1 2" key="1">
    <citation type="submission" date="2019-06" db="EMBL/GenBank/DDBJ databases">
        <title>Sequencing the genomes of 1000 actinobacteria strains.</title>
        <authorList>
            <person name="Klenk H.-P."/>
        </authorList>
    </citation>
    <scope>NUCLEOTIDE SEQUENCE [LARGE SCALE GENOMIC DNA]</scope>
    <source>
        <strain evidence="1 2">DSM 8803</strain>
    </source>
</reference>
<gene>
    <name evidence="1" type="ORF">FB468_1467</name>
</gene>
<keyword evidence="2" id="KW-1185">Reference proteome</keyword>